<keyword evidence="5 6" id="KW-0472">Membrane</keyword>
<evidence type="ECO:0000256" key="5">
    <source>
        <dbReference type="ARBA" id="ARBA00023136"/>
    </source>
</evidence>
<keyword evidence="4 6" id="KW-1133">Transmembrane helix</keyword>
<comment type="caution">
    <text evidence="7">The sequence shown here is derived from an EMBL/GenBank/DDBJ whole genome shotgun (WGS) entry which is preliminary data.</text>
</comment>
<gene>
    <name evidence="7" type="ORF">CDN99_07605</name>
</gene>
<keyword evidence="8" id="KW-1185">Reference proteome</keyword>
<feature type="transmembrane region" description="Helical" evidence="6">
    <location>
        <begin position="231"/>
        <end position="256"/>
    </location>
</feature>
<evidence type="ECO:0000256" key="2">
    <source>
        <dbReference type="ARBA" id="ARBA00009773"/>
    </source>
</evidence>
<feature type="transmembrane region" description="Helical" evidence="6">
    <location>
        <begin position="202"/>
        <end position="225"/>
    </location>
</feature>
<dbReference type="GO" id="GO:0016020">
    <property type="term" value="C:membrane"/>
    <property type="evidence" value="ECO:0007669"/>
    <property type="project" value="UniProtKB-SubCell"/>
</dbReference>
<dbReference type="Proteomes" id="UP000197468">
    <property type="component" value="Unassembled WGS sequence"/>
</dbReference>
<evidence type="ECO:0008006" key="9">
    <source>
        <dbReference type="Google" id="ProtNLM"/>
    </source>
</evidence>
<dbReference type="PANTHER" id="PTHR21716:SF16">
    <property type="entry name" value="BLL1467 PROTEIN"/>
    <property type="match status" value="1"/>
</dbReference>
<comment type="subcellular location">
    <subcellularLocation>
        <location evidence="1">Membrane</location>
        <topology evidence="1">Multi-pass membrane protein</topology>
    </subcellularLocation>
</comment>
<evidence type="ECO:0000256" key="3">
    <source>
        <dbReference type="ARBA" id="ARBA00022692"/>
    </source>
</evidence>
<proteinExistence type="inferred from homology"/>
<evidence type="ECO:0000313" key="8">
    <source>
        <dbReference type="Proteomes" id="UP000197468"/>
    </source>
</evidence>
<keyword evidence="3 6" id="KW-0812">Transmembrane</keyword>
<evidence type="ECO:0000256" key="4">
    <source>
        <dbReference type="ARBA" id="ARBA00022989"/>
    </source>
</evidence>
<accession>A0A246JHT5</accession>
<sequence>MRRWASRGLLLIALIFLLKEASAIVLPVLVALILTFVLAPAVRTMRHHGVPEAISAGMLVTTVVGCSVLAVALLAEPAAQWWERAPAAVTQALNRVDRWRAAIPGFGPPTERRVAGRAAAPPPADPLRERLASESVALTAQVLGQGVRLLVSAAATTILLYFLLASEHWVLSRCIELLPHRPRLRAVVLGGLRAAQRDISRYMVSVSAINLGVGLVVAGAMWLVGLPNPGLWGALAALLNFIPYLGPLIMAGLLLAASLASSPGDGGLTALAAPAAAYLCVHAVEANFVTPFVVGRRLSMNPLSVLLSVMFWGWLWGVAGAVLAVPLLICLRSISQRNRRMRPVALYLRESDRPCPPLSTLLRPPRVLPAGAATQVVTTTTVTTATTTATIPSPAGAPIGAVPFIDRSGPSHEPEIP</sequence>
<comment type="similarity">
    <text evidence="2">Belongs to the autoinducer-2 exporter (AI-2E) (TC 2.A.86) family.</text>
</comment>
<reference evidence="7 8" key="1">
    <citation type="journal article" date="2008" name="Int. J. Syst. Evol. Microbiol.">
        <title>Description of Roseateles aquatilis sp. nov. and Roseateles terrae sp. nov., in the class Betaproteobacteria, and emended description of the genus Roseateles.</title>
        <authorList>
            <person name="Gomila M."/>
            <person name="Bowien B."/>
            <person name="Falsen E."/>
            <person name="Moore E.R."/>
            <person name="Lalucat J."/>
        </authorList>
    </citation>
    <scope>NUCLEOTIDE SEQUENCE [LARGE SCALE GENOMIC DNA]</scope>
    <source>
        <strain evidence="7 8">CCUG 48205</strain>
    </source>
</reference>
<feature type="transmembrane region" description="Helical" evidence="6">
    <location>
        <begin position="268"/>
        <end position="289"/>
    </location>
</feature>
<protein>
    <recommendedName>
        <fullName evidence="9">AI-2E family transporter</fullName>
    </recommendedName>
</protein>
<evidence type="ECO:0000256" key="1">
    <source>
        <dbReference type="ARBA" id="ARBA00004141"/>
    </source>
</evidence>
<dbReference type="Pfam" id="PF01594">
    <property type="entry name" value="AI-2E_transport"/>
    <property type="match status" value="1"/>
</dbReference>
<name>A0A246JHT5_9BURK</name>
<dbReference type="AlphaFoldDB" id="A0A246JHT5"/>
<dbReference type="EMBL" id="NIOF01000002">
    <property type="protein sequence ID" value="OWQ92197.1"/>
    <property type="molecule type" value="Genomic_DNA"/>
</dbReference>
<feature type="transmembrane region" description="Helical" evidence="6">
    <location>
        <begin position="309"/>
        <end position="331"/>
    </location>
</feature>
<organism evidence="7 8">
    <name type="scientific">Roseateles aquatilis</name>
    <dbReference type="NCBI Taxonomy" id="431061"/>
    <lineage>
        <taxon>Bacteria</taxon>
        <taxon>Pseudomonadati</taxon>
        <taxon>Pseudomonadota</taxon>
        <taxon>Betaproteobacteria</taxon>
        <taxon>Burkholderiales</taxon>
        <taxon>Sphaerotilaceae</taxon>
        <taxon>Roseateles</taxon>
    </lineage>
</organism>
<dbReference type="PANTHER" id="PTHR21716">
    <property type="entry name" value="TRANSMEMBRANE PROTEIN"/>
    <property type="match status" value="1"/>
</dbReference>
<evidence type="ECO:0000256" key="6">
    <source>
        <dbReference type="SAM" id="Phobius"/>
    </source>
</evidence>
<evidence type="ECO:0000313" key="7">
    <source>
        <dbReference type="EMBL" id="OWQ92197.1"/>
    </source>
</evidence>
<feature type="transmembrane region" description="Helical" evidence="6">
    <location>
        <begin position="53"/>
        <end position="75"/>
    </location>
</feature>
<dbReference type="GO" id="GO:0055085">
    <property type="term" value="P:transmembrane transport"/>
    <property type="evidence" value="ECO:0007669"/>
    <property type="project" value="TreeGrafter"/>
</dbReference>
<dbReference type="InterPro" id="IPR002549">
    <property type="entry name" value="AI-2E-like"/>
</dbReference>